<dbReference type="KEGG" id="aper:A0U91_00200"/>
<evidence type="ECO:0000313" key="2">
    <source>
        <dbReference type="Proteomes" id="UP000189055"/>
    </source>
</evidence>
<proteinExistence type="predicted"/>
<dbReference type="Proteomes" id="UP000189055">
    <property type="component" value="Chromosome"/>
</dbReference>
<gene>
    <name evidence="1" type="ORF">A0U91_00200</name>
</gene>
<dbReference type="EMBL" id="CP014687">
    <property type="protein sequence ID" value="AQT03722.1"/>
    <property type="molecule type" value="Genomic_DNA"/>
</dbReference>
<organism evidence="1 2">
    <name type="scientific">Acetobacter persici</name>
    <dbReference type="NCBI Taxonomy" id="1076596"/>
    <lineage>
        <taxon>Bacteria</taxon>
        <taxon>Pseudomonadati</taxon>
        <taxon>Pseudomonadota</taxon>
        <taxon>Alphaproteobacteria</taxon>
        <taxon>Acetobacterales</taxon>
        <taxon>Acetobacteraceae</taxon>
        <taxon>Acetobacter</taxon>
    </lineage>
</organism>
<name>A0A1U9LBD9_9PROT</name>
<protein>
    <submittedName>
        <fullName evidence="1">Uncharacterized protein</fullName>
    </submittedName>
</protein>
<evidence type="ECO:0000313" key="1">
    <source>
        <dbReference type="EMBL" id="AQT03722.1"/>
    </source>
</evidence>
<dbReference type="RefSeq" id="WP_077929672.1">
    <property type="nucleotide sequence ID" value="NZ_CP014687.1"/>
</dbReference>
<dbReference type="AlphaFoldDB" id="A0A1U9LBD9"/>
<reference evidence="1 2" key="1">
    <citation type="submission" date="2016-03" db="EMBL/GenBank/DDBJ databases">
        <title>Acetic acid bacteria sequencing.</title>
        <authorList>
            <person name="Brandt J."/>
            <person name="Jakob F."/>
            <person name="Vogel R.F."/>
        </authorList>
    </citation>
    <scope>NUCLEOTIDE SEQUENCE [LARGE SCALE GENOMIC DNA]</scope>
    <source>
        <strain evidence="1 2">TMW2.1084</strain>
    </source>
</reference>
<sequence length="61" mass="7009">MSDHALAENLGFAARVAIDLSDKRVLPYEMAREYLQMGARAIMQMWVDIEEQERAQRKALA</sequence>
<accession>A0A1U9LBD9</accession>